<dbReference type="AlphaFoldDB" id="A0A7S3JT13"/>
<name>A0A7S3JT13_9STRA</name>
<dbReference type="EMBL" id="HBIJ01003494">
    <property type="protein sequence ID" value="CAE0361704.1"/>
    <property type="molecule type" value="Transcribed_RNA"/>
</dbReference>
<feature type="region of interest" description="Disordered" evidence="1">
    <location>
        <begin position="212"/>
        <end position="256"/>
    </location>
</feature>
<feature type="compositionally biased region" description="Basic residues" evidence="1">
    <location>
        <begin position="235"/>
        <end position="256"/>
    </location>
</feature>
<evidence type="ECO:0000259" key="2">
    <source>
        <dbReference type="Pfam" id="PF05175"/>
    </source>
</evidence>
<dbReference type="PANTHER" id="PTHR23290">
    <property type="entry name" value="RRNA N6-ADENOSINE-METHYLTRANSFERASE METTL5"/>
    <property type="match status" value="1"/>
</dbReference>
<organism evidence="3">
    <name type="scientific">Aureoumbra lagunensis</name>
    <dbReference type="NCBI Taxonomy" id="44058"/>
    <lineage>
        <taxon>Eukaryota</taxon>
        <taxon>Sar</taxon>
        <taxon>Stramenopiles</taxon>
        <taxon>Ochrophyta</taxon>
        <taxon>Pelagophyceae</taxon>
        <taxon>Pelagomonadales</taxon>
        <taxon>Aureoumbra</taxon>
    </lineage>
</organism>
<dbReference type="InterPro" id="IPR051720">
    <property type="entry name" value="rRNA_MeTrfase/Polyamine_Synth"/>
</dbReference>
<evidence type="ECO:0000313" key="3">
    <source>
        <dbReference type="EMBL" id="CAE0361704.1"/>
    </source>
</evidence>
<reference evidence="3" key="1">
    <citation type="submission" date="2021-01" db="EMBL/GenBank/DDBJ databases">
        <authorList>
            <person name="Corre E."/>
            <person name="Pelletier E."/>
            <person name="Niang G."/>
            <person name="Scheremetjew M."/>
            <person name="Finn R."/>
            <person name="Kale V."/>
            <person name="Holt S."/>
            <person name="Cochrane G."/>
            <person name="Meng A."/>
            <person name="Brown T."/>
            <person name="Cohen L."/>
        </authorList>
    </citation>
    <scope>NUCLEOTIDE SEQUENCE</scope>
    <source>
        <strain evidence="3">CCMP1510</strain>
    </source>
</reference>
<dbReference type="GO" id="GO:0008988">
    <property type="term" value="F:rRNA (adenine-N6-)-methyltransferase activity"/>
    <property type="evidence" value="ECO:0007669"/>
    <property type="project" value="TreeGrafter"/>
</dbReference>
<dbReference type="Gene3D" id="3.40.50.150">
    <property type="entry name" value="Vaccinia Virus protein VP39"/>
    <property type="match status" value="1"/>
</dbReference>
<dbReference type="Pfam" id="PF05175">
    <property type="entry name" value="MTS"/>
    <property type="match status" value="1"/>
</dbReference>
<sequence length="256" mass="27687">MRLWELESALGELEAVFENGKIELEQYPTSAHLAARIVHVADSTFDDIQNKNIVDLGTGTAVLACACALSGAGHVLGIDIDVDALAMAEKNREKINAQDTIDFVCADIHKSLPLQTKRAHTCIQNPPFGTRLKGADVIFVKAAIASVTCAVYSLHKTSTRDFILANANNWGAKGGAAVLAELVFDIPKLYDFHTKQSADIRVDLIRFDVDGTSPSVHHPLPPPASSQRGNQSRDHKGRGGRGGHRGHIRNGRSKKK</sequence>
<dbReference type="InterPro" id="IPR007848">
    <property type="entry name" value="Small_mtfrase_dom"/>
</dbReference>
<dbReference type="PANTHER" id="PTHR23290:SF0">
    <property type="entry name" value="RRNA N6-ADENOSINE-METHYLTRANSFERASE METTL5"/>
    <property type="match status" value="1"/>
</dbReference>
<accession>A0A7S3JT13</accession>
<feature type="domain" description="Methyltransferase small" evidence="2">
    <location>
        <begin position="44"/>
        <end position="133"/>
    </location>
</feature>
<protein>
    <recommendedName>
        <fullName evidence="2">Methyltransferase small domain-containing protein</fullName>
    </recommendedName>
</protein>
<gene>
    <name evidence="3" type="ORF">ALAG00032_LOCUS2437</name>
</gene>
<dbReference type="CDD" id="cd02440">
    <property type="entry name" value="AdoMet_MTases"/>
    <property type="match status" value="1"/>
</dbReference>
<proteinExistence type="predicted"/>
<dbReference type="InterPro" id="IPR029063">
    <property type="entry name" value="SAM-dependent_MTases_sf"/>
</dbReference>
<dbReference type="SUPFAM" id="SSF53335">
    <property type="entry name" value="S-adenosyl-L-methionine-dependent methyltransferases"/>
    <property type="match status" value="1"/>
</dbReference>
<evidence type="ECO:0000256" key="1">
    <source>
        <dbReference type="SAM" id="MobiDB-lite"/>
    </source>
</evidence>